<protein>
    <recommendedName>
        <fullName evidence="7 8">Triosephosphate isomerase</fullName>
        <shortName evidence="7">TIM</shortName>
        <shortName evidence="7">TPI</shortName>
        <ecNumber evidence="7 8">5.3.1.1</ecNumber>
    </recommendedName>
    <alternativeName>
        <fullName evidence="7">Triose-phosphate isomerase</fullName>
    </alternativeName>
</protein>
<comment type="pathway">
    <text evidence="1 7 8">Carbohydrate degradation; glycolysis; D-glyceraldehyde 3-phosphate from glycerone phosphate: step 1/1.</text>
</comment>
<dbReference type="GO" id="GO:0004807">
    <property type="term" value="F:triose-phosphate isomerase activity"/>
    <property type="evidence" value="ECO:0007669"/>
    <property type="project" value="UniProtKB-UniRule"/>
</dbReference>
<keyword evidence="6 7" id="KW-0413">Isomerase</keyword>
<evidence type="ECO:0000256" key="1">
    <source>
        <dbReference type="ARBA" id="ARBA00004680"/>
    </source>
</evidence>
<feature type="active site" description="Electrophile" evidence="7">
    <location>
        <position position="96"/>
    </location>
</feature>
<dbReference type="Pfam" id="PF00121">
    <property type="entry name" value="TIM"/>
    <property type="match status" value="1"/>
</dbReference>
<proteinExistence type="inferred from homology"/>
<dbReference type="HAMAP" id="MF_00147_B">
    <property type="entry name" value="TIM_B"/>
    <property type="match status" value="1"/>
</dbReference>
<dbReference type="EC" id="5.3.1.1" evidence="7 8"/>
<dbReference type="Gene3D" id="3.20.20.70">
    <property type="entry name" value="Aldolase class I"/>
    <property type="match status" value="1"/>
</dbReference>
<feature type="binding site" evidence="7">
    <location>
        <position position="175"/>
    </location>
    <ligand>
        <name>substrate</name>
    </ligand>
</feature>
<dbReference type="PATRIC" id="fig|1618635.3.peg.447"/>
<dbReference type="PANTHER" id="PTHR21139">
    <property type="entry name" value="TRIOSEPHOSPHATE ISOMERASE"/>
    <property type="match status" value="1"/>
</dbReference>
<dbReference type="CDD" id="cd00311">
    <property type="entry name" value="TIM"/>
    <property type="match status" value="1"/>
</dbReference>
<reference evidence="9 10" key="1">
    <citation type="journal article" date="2015" name="Nature">
        <title>rRNA introns, odd ribosomes, and small enigmatic genomes across a large radiation of phyla.</title>
        <authorList>
            <person name="Brown C.T."/>
            <person name="Hug L.A."/>
            <person name="Thomas B.C."/>
            <person name="Sharon I."/>
            <person name="Castelle C.J."/>
            <person name="Singh A."/>
            <person name="Wilkins M.J."/>
            <person name="Williams K.H."/>
            <person name="Banfield J.F."/>
        </authorList>
    </citation>
    <scope>NUCLEOTIDE SEQUENCE [LARGE SCALE GENOMIC DNA]</scope>
</reference>
<evidence type="ECO:0000256" key="7">
    <source>
        <dbReference type="HAMAP-Rule" id="MF_00147"/>
    </source>
</evidence>
<dbReference type="PROSITE" id="PS51440">
    <property type="entry name" value="TIM_2"/>
    <property type="match status" value="1"/>
</dbReference>
<gene>
    <name evidence="7" type="primary">tpiA</name>
    <name evidence="9" type="ORF">UU43_C0010G0003</name>
</gene>
<evidence type="ECO:0000256" key="6">
    <source>
        <dbReference type="ARBA" id="ARBA00023235"/>
    </source>
</evidence>
<accession>A0A0G0URB0</accession>
<dbReference type="UniPathway" id="UPA00109">
    <property type="reaction ID" value="UER00189"/>
</dbReference>
<dbReference type="NCBIfam" id="TIGR00419">
    <property type="entry name" value="tim"/>
    <property type="match status" value="1"/>
</dbReference>
<dbReference type="GO" id="GO:0019563">
    <property type="term" value="P:glycerol catabolic process"/>
    <property type="evidence" value="ECO:0007669"/>
    <property type="project" value="TreeGrafter"/>
</dbReference>
<dbReference type="SUPFAM" id="SSF51351">
    <property type="entry name" value="Triosephosphate isomerase (TIM)"/>
    <property type="match status" value="1"/>
</dbReference>
<evidence type="ECO:0000313" key="10">
    <source>
        <dbReference type="Proteomes" id="UP000034190"/>
    </source>
</evidence>
<feature type="binding site" evidence="7">
    <location>
        <begin position="237"/>
        <end position="238"/>
    </location>
    <ligand>
        <name>substrate</name>
    </ligand>
</feature>
<dbReference type="AlphaFoldDB" id="A0A0G0URB0"/>
<sequence length="264" mass="29257">MLTKKIIIANWKMNLSLAETVGLTKKFKEKFAGFNQGEVVICPANLALSQAAKILKGSQLKLGAQNVFWEDKGMYTGEISADMLVEAGCQYVIIGHSERRKYLFENYEMIHKKVRAVLETAKLTPIVCIGETIEEKESDRRDFVLVEQLQQALSGIDVFGNQQIIVAYEPVWAIGTGTAIEPSEAEYAHKIIRLALNDMFGMRIISQNFKIIYGGSINSKNVKKFAALENMDGLLVGGVGLKVDDFSKVVKSIINLPAGRPVKN</sequence>
<comment type="function">
    <text evidence="7">Involved in the gluconeogenesis. Catalyzes stereospecifically the conversion of dihydroxyacetone phosphate (DHAP) to D-glyceraldehyde-3-phosphate (G3P).</text>
</comment>
<feature type="binding site" evidence="7">
    <location>
        <begin position="10"/>
        <end position="12"/>
    </location>
    <ligand>
        <name>substrate</name>
    </ligand>
</feature>
<dbReference type="GO" id="GO:0006094">
    <property type="term" value="P:gluconeogenesis"/>
    <property type="evidence" value="ECO:0007669"/>
    <property type="project" value="UniProtKB-UniRule"/>
</dbReference>
<comment type="catalytic activity">
    <reaction evidence="7 8">
        <text>D-glyceraldehyde 3-phosphate = dihydroxyacetone phosphate</text>
        <dbReference type="Rhea" id="RHEA:18585"/>
        <dbReference type="ChEBI" id="CHEBI:57642"/>
        <dbReference type="ChEBI" id="CHEBI:59776"/>
        <dbReference type="EC" id="5.3.1.1"/>
    </reaction>
</comment>
<dbReference type="UniPathway" id="UPA00138"/>
<comment type="caution">
    <text evidence="9">The sequence shown here is derived from an EMBL/GenBank/DDBJ whole genome shotgun (WGS) entry which is preliminary data.</text>
</comment>
<evidence type="ECO:0000256" key="4">
    <source>
        <dbReference type="ARBA" id="ARBA00022490"/>
    </source>
</evidence>
<dbReference type="GO" id="GO:0006096">
    <property type="term" value="P:glycolytic process"/>
    <property type="evidence" value="ECO:0007669"/>
    <property type="project" value="UniProtKB-UniRule"/>
</dbReference>
<dbReference type="GO" id="GO:0005829">
    <property type="term" value="C:cytosol"/>
    <property type="evidence" value="ECO:0007669"/>
    <property type="project" value="TreeGrafter"/>
</dbReference>
<dbReference type="PROSITE" id="PS00171">
    <property type="entry name" value="TIM_1"/>
    <property type="match status" value="1"/>
</dbReference>
<name>A0A0G0URB0_9BACT</name>
<dbReference type="InterPro" id="IPR000652">
    <property type="entry name" value="Triosephosphate_isomerase"/>
</dbReference>
<keyword evidence="4 7" id="KW-0963">Cytoplasm</keyword>
<evidence type="ECO:0000313" key="9">
    <source>
        <dbReference type="EMBL" id="KKR91289.1"/>
    </source>
</evidence>
<organism evidence="9 10">
    <name type="scientific">Candidatus Falkowbacteria bacterium GW2011_GWA2_41_14</name>
    <dbReference type="NCBI Taxonomy" id="1618635"/>
    <lineage>
        <taxon>Bacteria</taxon>
        <taxon>Candidatus Falkowiibacteriota</taxon>
    </lineage>
</organism>
<comment type="subunit">
    <text evidence="7 8">Homodimer.</text>
</comment>
<dbReference type="FunFam" id="3.20.20.70:FF:000016">
    <property type="entry name" value="Triosephosphate isomerase"/>
    <property type="match status" value="1"/>
</dbReference>
<feature type="binding site" evidence="7">
    <location>
        <position position="216"/>
    </location>
    <ligand>
        <name>substrate</name>
    </ligand>
</feature>
<dbReference type="InterPro" id="IPR013785">
    <property type="entry name" value="Aldolase_TIM"/>
</dbReference>
<evidence type="ECO:0000256" key="3">
    <source>
        <dbReference type="ARBA" id="ARBA00022432"/>
    </source>
</evidence>
<dbReference type="GO" id="GO:0046166">
    <property type="term" value="P:glyceraldehyde-3-phosphate biosynthetic process"/>
    <property type="evidence" value="ECO:0007669"/>
    <property type="project" value="TreeGrafter"/>
</dbReference>
<dbReference type="InterPro" id="IPR035990">
    <property type="entry name" value="TIM_sf"/>
</dbReference>
<dbReference type="InterPro" id="IPR020861">
    <property type="entry name" value="Triosephosphate_isomerase_AS"/>
</dbReference>
<dbReference type="Proteomes" id="UP000034190">
    <property type="component" value="Unassembled WGS sequence"/>
</dbReference>
<evidence type="ECO:0000256" key="2">
    <source>
        <dbReference type="ARBA" id="ARBA00007422"/>
    </source>
</evidence>
<dbReference type="InterPro" id="IPR022896">
    <property type="entry name" value="TrioseP_Isoase_bac/euk"/>
</dbReference>
<keyword evidence="5 7" id="KW-0324">Glycolysis</keyword>
<dbReference type="EMBL" id="LCAP01000010">
    <property type="protein sequence ID" value="KKR91289.1"/>
    <property type="molecule type" value="Genomic_DNA"/>
</dbReference>
<comment type="similarity">
    <text evidence="2 7 8">Belongs to the triosephosphate isomerase family.</text>
</comment>
<dbReference type="PANTHER" id="PTHR21139:SF42">
    <property type="entry name" value="TRIOSEPHOSPHATE ISOMERASE"/>
    <property type="match status" value="1"/>
</dbReference>
<keyword evidence="3 7" id="KW-0312">Gluconeogenesis</keyword>
<comment type="pathway">
    <text evidence="7 8">Carbohydrate biosynthesis; gluconeogenesis.</text>
</comment>
<feature type="active site" description="Proton acceptor" evidence="7">
    <location>
        <position position="169"/>
    </location>
</feature>
<comment type="subcellular location">
    <subcellularLocation>
        <location evidence="7 8">Cytoplasm</location>
    </subcellularLocation>
</comment>
<evidence type="ECO:0000256" key="8">
    <source>
        <dbReference type="RuleBase" id="RU363013"/>
    </source>
</evidence>
<evidence type="ECO:0000256" key="5">
    <source>
        <dbReference type="ARBA" id="ARBA00023152"/>
    </source>
</evidence>